<dbReference type="PANTHER" id="PTHR48078">
    <property type="entry name" value="THREONINE DEHYDRATASE, MITOCHONDRIAL-RELATED"/>
    <property type="match status" value="1"/>
</dbReference>
<dbReference type="OMA" id="MWGFQAS"/>
<dbReference type="Proteomes" id="UP001149090">
    <property type="component" value="Unassembled WGS sequence"/>
</dbReference>
<feature type="domain" description="Tryptophan synthase beta chain-like PALP" evidence="4">
    <location>
        <begin position="86"/>
        <end position="407"/>
    </location>
</feature>
<keyword evidence="6" id="KW-1185">Reference proteome</keyword>
<evidence type="ECO:0000256" key="1">
    <source>
        <dbReference type="ARBA" id="ARBA00001933"/>
    </source>
</evidence>
<dbReference type="InterPro" id="IPR001926">
    <property type="entry name" value="TrpB-like_PALP"/>
</dbReference>
<keyword evidence="3" id="KW-0456">Lyase</keyword>
<evidence type="ECO:0000256" key="2">
    <source>
        <dbReference type="ARBA" id="ARBA00022898"/>
    </source>
</evidence>
<evidence type="ECO:0000313" key="6">
    <source>
        <dbReference type="Proteomes" id="UP001149090"/>
    </source>
</evidence>
<accession>A0A9Q0R7H5</accession>
<evidence type="ECO:0000256" key="3">
    <source>
        <dbReference type="ARBA" id="ARBA00023239"/>
    </source>
</evidence>
<dbReference type="EMBL" id="JAPDFW010000114">
    <property type="protein sequence ID" value="KAJ5068744.1"/>
    <property type="molecule type" value="Genomic_DNA"/>
</dbReference>
<comment type="cofactor">
    <cofactor evidence="1">
        <name>pyridoxal 5'-phosphate</name>
        <dbReference type="ChEBI" id="CHEBI:597326"/>
    </cofactor>
</comment>
<dbReference type="PANTHER" id="PTHR48078:SF6">
    <property type="entry name" value="L-THREONINE DEHYDRATASE CATABOLIC TDCB"/>
    <property type="match status" value="1"/>
</dbReference>
<dbReference type="GO" id="GO:0003941">
    <property type="term" value="F:L-serine ammonia-lyase activity"/>
    <property type="evidence" value="ECO:0007669"/>
    <property type="project" value="TreeGrafter"/>
</dbReference>
<dbReference type="AlphaFoldDB" id="A0A9Q0R7H5"/>
<sequence length="438" mass="49006">MLSNKTTVFTKGLRSVYTGKLYEINKFKYICETEEEKSVIDVVYDFEKIKAHIETEGWPLNNPGIWKYAPLLPLPLERTDCFSPLIVGDTPLYKINHSINGFNNVFVKDEGRNPTASLKDRASAVVVSMALFQNEKVITTASTGNAAAALCGIAAPIKSLEKIIFVPKRIPQAKLAQLLVYGAKVFLVDGSYDDAYDLCEKATKKFGWYSRSTAYNYFTIEGKKTVSFEICNQLAQLLKLKPKENQKGNLQFEAPDCIFVSVGDGNIISGVHKGLKELFELKLIEKIPKIVGVQAEKSNYIYNLWKNQKERSQEQYESTDTIADSISACYPRDQTRAVRAAKETNGLYITVSDEEIVKAIPHLAQCSGVFPEPAAAAGWAGFLKFTQDEKYQNFLKKDDKIVIISTGNGLKDINTAKMSVENKEPPLIKSLEDIEKFQ</sequence>
<dbReference type="Gene3D" id="3.40.50.1100">
    <property type="match status" value="2"/>
</dbReference>
<comment type="caution">
    <text evidence="5">The sequence shown here is derived from an EMBL/GenBank/DDBJ whole genome shotgun (WGS) entry which is preliminary data.</text>
</comment>
<gene>
    <name evidence="5" type="ORF">M0811_02687</name>
</gene>
<name>A0A9Q0R7H5_ANAIG</name>
<organism evidence="5 6">
    <name type="scientific">Anaeramoeba ignava</name>
    <name type="common">Anaerobic marine amoeba</name>
    <dbReference type="NCBI Taxonomy" id="1746090"/>
    <lineage>
        <taxon>Eukaryota</taxon>
        <taxon>Metamonada</taxon>
        <taxon>Anaeramoebidae</taxon>
        <taxon>Anaeramoeba</taxon>
    </lineage>
</organism>
<protein>
    <submittedName>
        <fullName evidence="5">Threonine synthase 1</fullName>
    </submittedName>
</protein>
<reference evidence="5" key="1">
    <citation type="submission" date="2022-10" db="EMBL/GenBank/DDBJ databases">
        <title>Novel sulphate-reducing endosymbionts in the free-living metamonad Anaeramoeba.</title>
        <authorList>
            <person name="Jerlstrom-Hultqvist J."/>
            <person name="Cepicka I."/>
            <person name="Gallot-Lavallee L."/>
            <person name="Salas-Leiva D."/>
            <person name="Curtis B.A."/>
            <person name="Zahonova K."/>
            <person name="Pipaliya S."/>
            <person name="Dacks J."/>
            <person name="Roger A.J."/>
        </authorList>
    </citation>
    <scope>NUCLEOTIDE SEQUENCE</scope>
    <source>
        <strain evidence="5">BMAN</strain>
    </source>
</reference>
<dbReference type="InterPro" id="IPR050147">
    <property type="entry name" value="Ser/Thr_Dehydratase"/>
</dbReference>
<dbReference type="OrthoDB" id="7773036at2759"/>
<dbReference type="GO" id="GO:0009097">
    <property type="term" value="P:isoleucine biosynthetic process"/>
    <property type="evidence" value="ECO:0007669"/>
    <property type="project" value="TreeGrafter"/>
</dbReference>
<dbReference type="GO" id="GO:0004794">
    <property type="term" value="F:threonine deaminase activity"/>
    <property type="evidence" value="ECO:0007669"/>
    <property type="project" value="TreeGrafter"/>
</dbReference>
<evidence type="ECO:0000259" key="4">
    <source>
        <dbReference type="Pfam" id="PF00291"/>
    </source>
</evidence>
<dbReference type="GO" id="GO:0006567">
    <property type="term" value="P:L-threonine catabolic process"/>
    <property type="evidence" value="ECO:0007669"/>
    <property type="project" value="TreeGrafter"/>
</dbReference>
<dbReference type="InterPro" id="IPR036052">
    <property type="entry name" value="TrpB-like_PALP_sf"/>
</dbReference>
<dbReference type="GO" id="GO:0006565">
    <property type="term" value="P:L-serine catabolic process"/>
    <property type="evidence" value="ECO:0007669"/>
    <property type="project" value="TreeGrafter"/>
</dbReference>
<dbReference type="SUPFAM" id="SSF53686">
    <property type="entry name" value="Tryptophan synthase beta subunit-like PLP-dependent enzymes"/>
    <property type="match status" value="1"/>
</dbReference>
<dbReference type="Pfam" id="PF00291">
    <property type="entry name" value="PALP"/>
    <property type="match status" value="1"/>
</dbReference>
<evidence type="ECO:0000313" key="5">
    <source>
        <dbReference type="EMBL" id="KAJ5068744.1"/>
    </source>
</evidence>
<keyword evidence="2" id="KW-0663">Pyridoxal phosphate</keyword>
<proteinExistence type="predicted"/>